<dbReference type="EMBL" id="JACIJH010000008">
    <property type="protein sequence ID" value="MBB5707210.1"/>
    <property type="molecule type" value="Genomic_DNA"/>
</dbReference>
<comment type="caution">
    <text evidence="2">The sequence shown here is derived from an EMBL/GenBank/DDBJ whole genome shotgun (WGS) entry which is preliminary data.</text>
</comment>
<proteinExistence type="predicted"/>
<feature type="signal peptide" evidence="1">
    <location>
        <begin position="1"/>
        <end position="20"/>
    </location>
</feature>
<gene>
    <name evidence="2" type="ORF">FHR21_002573</name>
</gene>
<feature type="chain" id="PRO_5031515377" evidence="1">
    <location>
        <begin position="21"/>
        <end position="349"/>
    </location>
</feature>
<dbReference type="Proteomes" id="UP000537161">
    <property type="component" value="Unassembled WGS sequence"/>
</dbReference>
<dbReference type="AlphaFoldDB" id="A0A7W9B6J6"/>
<sequence length="349" mass="37145">MKMISLLAATVLLGTGAAAAQDSAPDLPYVKTASVTLPSTDTGWDYVKFEPGSARLFMARLDDGLTLFDVDKGAAVATVPNSIGANGPVLLPQFGRGYVAMDDGSLLILDLKTLKPIARPKLADDGGLNSGSFDPATGWLHMITGTRRAEATWFTLDAASGKLLSTTRFPFRKMDDPAADGKGHLYAPARLDGVVLKLDSRTLKEEARWDVGCNVSKMKYLAKTDQLLGACVGDKPSVFLLDPATGTVGARVAIGKGLDALAIDAARGRIVTSNHEGTMTVIGWDGASALRHVATIRTSPGARMMDIDHRSGRLYLVNADATEFPGRDGGEAVTRYHPDSFRVETWQPN</sequence>
<reference evidence="2 3" key="1">
    <citation type="submission" date="2020-08" db="EMBL/GenBank/DDBJ databases">
        <title>Genomic Encyclopedia of Type Strains, Phase IV (KMG-IV): sequencing the most valuable type-strain genomes for metagenomic binning, comparative biology and taxonomic classification.</title>
        <authorList>
            <person name="Goeker M."/>
        </authorList>
    </citation>
    <scope>NUCLEOTIDE SEQUENCE [LARGE SCALE GENOMIC DNA]</scope>
    <source>
        <strain evidence="2 3">DSM 27163</strain>
    </source>
</reference>
<keyword evidence="1" id="KW-0732">Signal</keyword>
<evidence type="ECO:0000313" key="3">
    <source>
        <dbReference type="Proteomes" id="UP000537161"/>
    </source>
</evidence>
<dbReference type="InterPro" id="IPR015943">
    <property type="entry name" value="WD40/YVTN_repeat-like_dom_sf"/>
</dbReference>
<organism evidence="2 3">
    <name type="scientific">Sphingopyxis panaciterrulae</name>
    <dbReference type="NCBI Taxonomy" id="462372"/>
    <lineage>
        <taxon>Bacteria</taxon>
        <taxon>Pseudomonadati</taxon>
        <taxon>Pseudomonadota</taxon>
        <taxon>Alphaproteobacteria</taxon>
        <taxon>Sphingomonadales</taxon>
        <taxon>Sphingomonadaceae</taxon>
        <taxon>Sphingopyxis</taxon>
    </lineage>
</organism>
<keyword evidence="3" id="KW-1185">Reference proteome</keyword>
<evidence type="ECO:0000256" key="1">
    <source>
        <dbReference type="SAM" id="SignalP"/>
    </source>
</evidence>
<evidence type="ECO:0000313" key="2">
    <source>
        <dbReference type="EMBL" id="MBB5707210.1"/>
    </source>
</evidence>
<protein>
    <submittedName>
        <fullName evidence="2">Uncharacterized protein</fullName>
    </submittedName>
</protein>
<dbReference type="RefSeq" id="WP_184098866.1">
    <property type="nucleotide sequence ID" value="NZ_JACIJH010000008.1"/>
</dbReference>
<dbReference type="SUPFAM" id="SSF51004">
    <property type="entry name" value="C-terminal (heme d1) domain of cytochrome cd1-nitrite reductase"/>
    <property type="match status" value="1"/>
</dbReference>
<dbReference type="Gene3D" id="2.130.10.10">
    <property type="entry name" value="YVTN repeat-like/Quinoprotein amine dehydrogenase"/>
    <property type="match status" value="2"/>
</dbReference>
<accession>A0A7W9B6J6</accession>
<name>A0A7W9B6J6_9SPHN</name>
<dbReference type="InterPro" id="IPR011048">
    <property type="entry name" value="Haem_d1_sf"/>
</dbReference>